<comment type="caution">
    <text evidence="2">The sequence shown here is derived from an EMBL/GenBank/DDBJ whole genome shotgun (WGS) entry which is preliminary data.</text>
</comment>
<dbReference type="SUPFAM" id="SSF54695">
    <property type="entry name" value="POZ domain"/>
    <property type="match status" value="1"/>
</dbReference>
<proteinExistence type="predicted"/>
<dbReference type="CDD" id="cd18186">
    <property type="entry name" value="BTB_POZ_ZBTB_KLHL-like"/>
    <property type="match status" value="1"/>
</dbReference>
<dbReference type="OrthoDB" id="3650075at2759"/>
<evidence type="ECO:0000313" key="2">
    <source>
        <dbReference type="EMBL" id="KJX92608.1"/>
    </source>
</evidence>
<keyword evidence="3" id="KW-1185">Reference proteome</keyword>
<dbReference type="STRING" id="1047168.A0A0F4G5K1"/>
<reference evidence="2 3" key="1">
    <citation type="submission" date="2015-03" db="EMBL/GenBank/DDBJ databases">
        <title>RNA-seq based gene annotation and comparative genomics of four Zymoseptoria species reveal species-specific pathogenicity related genes and transposable element activity.</title>
        <authorList>
            <person name="Grandaubert J."/>
            <person name="Bhattacharyya A."/>
            <person name="Stukenbrock E.H."/>
        </authorList>
    </citation>
    <scope>NUCLEOTIDE SEQUENCE [LARGE SCALE GENOMIC DNA]</scope>
    <source>
        <strain evidence="2 3">Zb18110</strain>
    </source>
</reference>
<dbReference type="PANTHER" id="PTHR47843:SF5">
    <property type="entry name" value="BTB_POZ DOMAIN PROTEIN"/>
    <property type="match status" value="1"/>
</dbReference>
<gene>
    <name evidence="2" type="ORF">TI39_contig5839g00028</name>
</gene>
<dbReference type="PANTHER" id="PTHR47843">
    <property type="entry name" value="BTB DOMAIN-CONTAINING PROTEIN-RELATED"/>
    <property type="match status" value="1"/>
</dbReference>
<dbReference type="InterPro" id="IPR011333">
    <property type="entry name" value="SKP1/BTB/POZ_sf"/>
</dbReference>
<dbReference type="EMBL" id="LAFY01005794">
    <property type="protein sequence ID" value="KJX92608.1"/>
    <property type="molecule type" value="Genomic_DNA"/>
</dbReference>
<evidence type="ECO:0000313" key="3">
    <source>
        <dbReference type="Proteomes" id="UP000033647"/>
    </source>
</evidence>
<sequence>MKDTKADLCDQFKSYYNSEVFSDFTIKCGDRKWKVHKFVLAVHSDVFKRCCHSTTKESSEGVLDLSKHDELKVETLVHYLYHFNYDYANPEPELDIHVDQGCFHIDMAVIADRYFIAGLNNLANRKFRRSIINTVLDDAGLAMLATTAYEIPQATEKHIRGVLVGNIVKARILESSPAGEVAKAMRNNGDFALDVAL</sequence>
<protein>
    <recommendedName>
        <fullName evidence="1">BTB domain-containing protein</fullName>
    </recommendedName>
</protein>
<dbReference type="AlphaFoldDB" id="A0A0F4G5K1"/>
<dbReference type="Gene3D" id="3.30.710.10">
    <property type="entry name" value="Potassium Channel Kv1.1, Chain A"/>
    <property type="match status" value="1"/>
</dbReference>
<dbReference type="Proteomes" id="UP000033647">
    <property type="component" value="Unassembled WGS sequence"/>
</dbReference>
<dbReference type="PROSITE" id="PS50097">
    <property type="entry name" value="BTB"/>
    <property type="match status" value="1"/>
</dbReference>
<dbReference type="Pfam" id="PF00651">
    <property type="entry name" value="BTB"/>
    <property type="match status" value="1"/>
</dbReference>
<name>A0A0F4G5K1_9PEZI</name>
<dbReference type="InterPro" id="IPR000210">
    <property type="entry name" value="BTB/POZ_dom"/>
</dbReference>
<evidence type="ECO:0000259" key="1">
    <source>
        <dbReference type="PROSITE" id="PS50097"/>
    </source>
</evidence>
<organism evidence="2 3">
    <name type="scientific">Zymoseptoria brevis</name>
    <dbReference type="NCBI Taxonomy" id="1047168"/>
    <lineage>
        <taxon>Eukaryota</taxon>
        <taxon>Fungi</taxon>
        <taxon>Dikarya</taxon>
        <taxon>Ascomycota</taxon>
        <taxon>Pezizomycotina</taxon>
        <taxon>Dothideomycetes</taxon>
        <taxon>Dothideomycetidae</taxon>
        <taxon>Mycosphaerellales</taxon>
        <taxon>Mycosphaerellaceae</taxon>
        <taxon>Zymoseptoria</taxon>
    </lineage>
</organism>
<feature type="domain" description="BTB" evidence="1">
    <location>
        <begin position="22"/>
        <end position="89"/>
    </location>
</feature>
<accession>A0A0F4G5K1</accession>